<keyword evidence="1" id="KW-0813">Transport</keyword>
<dbReference type="SUPFAM" id="SSF52540">
    <property type="entry name" value="P-loop containing nucleoside triphosphate hydrolases"/>
    <property type="match status" value="1"/>
</dbReference>
<dbReference type="SMART" id="SM00382">
    <property type="entry name" value="AAA"/>
    <property type="match status" value="1"/>
</dbReference>
<organism evidence="5 6">
    <name type="scientific">Ferviditalea candida</name>
    <dbReference type="NCBI Taxonomy" id="3108399"/>
    <lineage>
        <taxon>Bacteria</taxon>
        <taxon>Bacillati</taxon>
        <taxon>Bacillota</taxon>
        <taxon>Bacilli</taxon>
        <taxon>Bacillales</taxon>
        <taxon>Paenibacillaceae</taxon>
        <taxon>Ferviditalea</taxon>
    </lineage>
</organism>
<keyword evidence="6" id="KW-1185">Reference proteome</keyword>
<dbReference type="PROSITE" id="PS50893">
    <property type="entry name" value="ABC_TRANSPORTER_2"/>
    <property type="match status" value="1"/>
</dbReference>
<sequence>MKELFKTENLVKNFGSFTATNDVNLSIREGELHAIIGPNGAGKTTLFNLLTGAIKPTSGKILLRGEDITGLSPHEIAQKGVARSFQISNVFLGLTVFENVRISVQAKRGTASFSIFRKPKYLKDIVNRTWEILERTGLAKHASTSAELLSHGDTRRLELALVLGIEAPVILLDEPLAGMSPEESREAMELIKDISRDHSVVMVEHDMDMVFNNVDSITVLERGAILTTGTPDEIKNNEEVQKIYLGALH</sequence>
<evidence type="ECO:0000256" key="3">
    <source>
        <dbReference type="ARBA" id="ARBA00022840"/>
    </source>
</evidence>
<dbReference type="PANTHER" id="PTHR45772">
    <property type="entry name" value="CONSERVED COMPONENT OF ABC TRANSPORTER FOR NATURAL AMINO ACIDS-RELATED"/>
    <property type="match status" value="1"/>
</dbReference>
<evidence type="ECO:0000313" key="6">
    <source>
        <dbReference type="Proteomes" id="UP001310386"/>
    </source>
</evidence>
<dbReference type="InterPro" id="IPR051120">
    <property type="entry name" value="ABC_AA/LPS_Transport"/>
</dbReference>
<name>A0ABU5ZKF8_9BACL</name>
<evidence type="ECO:0000259" key="4">
    <source>
        <dbReference type="PROSITE" id="PS50893"/>
    </source>
</evidence>
<accession>A0ABU5ZKF8</accession>
<comment type="caution">
    <text evidence="5">The sequence shown here is derived from an EMBL/GenBank/DDBJ whole genome shotgun (WGS) entry which is preliminary data.</text>
</comment>
<keyword evidence="3 5" id="KW-0067">ATP-binding</keyword>
<dbReference type="EMBL" id="JAYJLD010000020">
    <property type="protein sequence ID" value="MEB3102678.1"/>
    <property type="molecule type" value="Genomic_DNA"/>
</dbReference>
<dbReference type="PANTHER" id="PTHR45772:SF3">
    <property type="entry name" value="ABC TRANSPORTER ATP-BINDING PROTEIN"/>
    <property type="match status" value="1"/>
</dbReference>
<dbReference type="Pfam" id="PF00005">
    <property type="entry name" value="ABC_tran"/>
    <property type="match status" value="1"/>
</dbReference>
<dbReference type="InterPro" id="IPR003593">
    <property type="entry name" value="AAA+_ATPase"/>
</dbReference>
<gene>
    <name evidence="5" type="ORF">VF724_13485</name>
</gene>
<feature type="domain" description="ABC transporter" evidence="4">
    <location>
        <begin position="5"/>
        <end position="247"/>
    </location>
</feature>
<reference evidence="5" key="1">
    <citation type="submission" date="2023-12" db="EMBL/GenBank/DDBJ databases">
        <title>Fervidustalea candida gen. nov., sp. nov., a novel member of the family Paenibacillaceae isolated from a geothermal area.</title>
        <authorList>
            <person name="Li W.-J."/>
            <person name="Jiao J.-Y."/>
            <person name="Chen Y."/>
        </authorList>
    </citation>
    <scope>NUCLEOTIDE SEQUENCE</scope>
    <source>
        <strain evidence="5">SYSU GA230002</strain>
    </source>
</reference>
<dbReference type="InterPro" id="IPR003439">
    <property type="entry name" value="ABC_transporter-like_ATP-bd"/>
</dbReference>
<dbReference type="InterPro" id="IPR032823">
    <property type="entry name" value="BCA_ABC_TP_C"/>
</dbReference>
<dbReference type="RefSeq" id="WP_371754796.1">
    <property type="nucleotide sequence ID" value="NZ_JAYJLD010000020.1"/>
</dbReference>
<dbReference type="Gene3D" id="3.40.50.300">
    <property type="entry name" value="P-loop containing nucleotide triphosphate hydrolases"/>
    <property type="match status" value="1"/>
</dbReference>
<dbReference type="Proteomes" id="UP001310386">
    <property type="component" value="Unassembled WGS sequence"/>
</dbReference>
<evidence type="ECO:0000256" key="2">
    <source>
        <dbReference type="ARBA" id="ARBA00022741"/>
    </source>
</evidence>
<evidence type="ECO:0000256" key="1">
    <source>
        <dbReference type="ARBA" id="ARBA00022448"/>
    </source>
</evidence>
<dbReference type="InterPro" id="IPR027417">
    <property type="entry name" value="P-loop_NTPase"/>
</dbReference>
<protein>
    <submittedName>
        <fullName evidence="5">ABC transporter ATP-binding protein</fullName>
    </submittedName>
</protein>
<dbReference type="Pfam" id="PF12399">
    <property type="entry name" value="BCA_ABC_TP_C"/>
    <property type="match status" value="1"/>
</dbReference>
<dbReference type="GO" id="GO:0005524">
    <property type="term" value="F:ATP binding"/>
    <property type="evidence" value="ECO:0007669"/>
    <property type="project" value="UniProtKB-KW"/>
</dbReference>
<proteinExistence type="predicted"/>
<keyword evidence="2" id="KW-0547">Nucleotide-binding</keyword>
<evidence type="ECO:0000313" key="5">
    <source>
        <dbReference type="EMBL" id="MEB3102678.1"/>
    </source>
</evidence>
<dbReference type="CDD" id="cd03219">
    <property type="entry name" value="ABC_Mj1267_LivG_branched"/>
    <property type="match status" value="1"/>
</dbReference>